<dbReference type="GO" id="GO:0046872">
    <property type="term" value="F:metal ion binding"/>
    <property type="evidence" value="ECO:0007669"/>
    <property type="project" value="UniProtKB-KW"/>
</dbReference>
<keyword evidence="9" id="KW-0067">ATP-binding</keyword>
<dbReference type="AlphaFoldDB" id="V6TGZ2"/>
<evidence type="ECO:0000256" key="10">
    <source>
        <dbReference type="ARBA" id="ARBA00022842"/>
    </source>
</evidence>
<evidence type="ECO:0000256" key="4">
    <source>
        <dbReference type="ARBA" id="ARBA00012214"/>
    </source>
</evidence>
<reference evidence="12 13" key="2">
    <citation type="journal article" date="2013" name="Genome Biol. Evol.">
        <title>Genome sequencing of Giardia lamblia genotypes A2 and B isolates (DH and GS) and comparative analysis with the genomes of genotypes A1 and E (WB and Pig).</title>
        <authorList>
            <person name="Adam R.D."/>
            <person name="Dahlstrom E.W."/>
            <person name="Martens C.A."/>
            <person name="Bruno D.P."/>
            <person name="Barbian K.D."/>
            <person name="Ricklefs S.M."/>
            <person name="Hernandez M.M."/>
            <person name="Narla N.P."/>
            <person name="Patel R.B."/>
            <person name="Porcella S.F."/>
            <person name="Nash T.E."/>
        </authorList>
    </citation>
    <scope>NUCLEOTIDE SEQUENCE [LARGE SCALE GENOMIC DNA]</scope>
    <source>
        <strain evidence="12 13">DH</strain>
    </source>
</reference>
<dbReference type="InterPro" id="IPR014042">
    <property type="entry name" value="Glutathione_synthase_a-hlx"/>
</dbReference>
<dbReference type="PANTHER" id="PTHR11130">
    <property type="entry name" value="GLUTATHIONE SYNTHETASE"/>
    <property type="match status" value="1"/>
</dbReference>
<keyword evidence="6" id="KW-0317">Glutathione biosynthesis</keyword>
<evidence type="ECO:0000313" key="13">
    <source>
        <dbReference type="Proteomes" id="UP000018320"/>
    </source>
</evidence>
<dbReference type="GO" id="GO:0005829">
    <property type="term" value="C:cytosol"/>
    <property type="evidence" value="ECO:0007669"/>
    <property type="project" value="TreeGrafter"/>
</dbReference>
<protein>
    <recommendedName>
        <fullName evidence="4">glutathione synthase</fullName>
        <ecNumber evidence="4">6.3.2.3</ecNumber>
    </recommendedName>
</protein>
<organism evidence="12 13">
    <name type="scientific">Giardia intestinalis</name>
    <name type="common">Giardia lamblia</name>
    <dbReference type="NCBI Taxonomy" id="5741"/>
    <lineage>
        <taxon>Eukaryota</taxon>
        <taxon>Metamonada</taxon>
        <taxon>Diplomonadida</taxon>
        <taxon>Hexamitidae</taxon>
        <taxon>Giardiinae</taxon>
        <taxon>Giardia</taxon>
    </lineage>
</organism>
<dbReference type="InterPro" id="IPR037013">
    <property type="entry name" value="GSH-S_sub-bd_sf"/>
</dbReference>
<dbReference type="InterPro" id="IPR016185">
    <property type="entry name" value="PreATP-grasp_dom_sf"/>
</dbReference>
<dbReference type="Pfam" id="PF03199">
    <property type="entry name" value="GSH_synthase"/>
    <property type="match status" value="1"/>
</dbReference>
<dbReference type="VEuPathDB" id="GiardiaDB:DHA2_150395"/>
<dbReference type="SUPFAM" id="SSF52440">
    <property type="entry name" value="PreATP-grasp domain"/>
    <property type="match status" value="1"/>
</dbReference>
<dbReference type="EMBL" id="AHGT01000018">
    <property type="protein sequence ID" value="ESU38036.1"/>
    <property type="molecule type" value="Genomic_DNA"/>
</dbReference>
<dbReference type="GO" id="GO:0005524">
    <property type="term" value="F:ATP binding"/>
    <property type="evidence" value="ECO:0007669"/>
    <property type="project" value="UniProtKB-KW"/>
</dbReference>
<feature type="non-terminal residue" evidence="12">
    <location>
        <position position="1"/>
    </location>
</feature>
<dbReference type="Gene3D" id="3.40.50.1760">
    <property type="entry name" value="Glutathione synthase, substrate-binding domain superfamily, eukaryotic"/>
    <property type="match status" value="1"/>
</dbReference>
<comment type="caution">
    <text evidence="12">The sequence shown here is derived from an EMBL/GenBank/DDBJ whole genome shotgun (WGS) entry which is preliminary data.</text>
</comment>
<reference evidence="13" key="1">
    <citation type="submission" date="2012-02" db="EMBL/GenBank/DDBJ databases">
        <title>Genome sequencing of Giardia lamblia Genotypes A2 and B isolates (DH and GS) and comparative analysis with the genomes of Genotypes A1 and E (WB and Pig).</title>
        <authorList>
            <person name="Adam R."/>
            <person name="Dahlstrom E."/>
            <person name="Martens C."/>
            <person name="Bruno D."/>
            <person name="Barbian K."/>
            <person name="Porcella S.F."/>
            <person name="Nash T."/>
        </authorList>
    </citation>
    <scope>NUCLEOTIDE SEQUENCE</scope>
    <source>
        <strain evidence="13">DH</strain>
    </source>
</reference>
<dbReference type="PANTHER" id="PTHR11130:SF0">
    <property type="entry name" value="GLUTATHIONE SYNTHETASE"/>
    <property type="match status" value="1"/>
</dbReference>
<keyword evidence="7" id="KW-0479">Metal-binding</keyword>
<dbReference type="EC" id="6.3.2.3" evidence="4"/>
<dbReference type="GO" id="GO:0004363">
    <property type="term" value="F:glutathione synthase activity"/>
    <property type="evidence" value="ECO:0007669"/>
    <property type="project" value="UniProtKB-EC"/>
</dbReference>
<keyword evidence="10" id="KW-0460">Magnesium</keyword>
<dbReference type="VEuPathDB" id="GiardiaDB:QR46_1335"/>
<dbReference type="Gene3D" id="3.30.470.20">
    <property type="entry name" value="ATP-grasp fold, B domain"/>
    <property type="match status" value="1"/>
</dbReference>
<dbReference type="Gene3D" id="1.10.1080.10">
    <property type="entry name" value="Glutathione Synthetase, Chain A, domain 3"/>
    <property type="match status" value="1"/>
</dbReference>
<evidence type="ECO:0000256" key="8">
    <source>
        <dbReference type="ARBA" id="ARBA00022741"/>
    </source>
</evidence>
<evidence type="ECO:0000256" key="7">
    <source>
        <dbReference type="ARBA" id="ARBA00022723"/>
    </source>
</evidence>
<dbReference type="GO" id="GO:0043295">
    <property type="term" value="F:glutathione binding"/>
    <property type="evidence" value="ECO:0007669"/>
    <property type="project" value="TreeGrafter"/>
</dbReference>
<evidence type="ECO:0000256" key="5">
    <source>
        <dbReference type="ARBA" id="ARBA00022598"/>
    </source>
</evidence>
<accession>V6TGZ2</accession>
<dbReference type="InterPro" id="IPR014049">
    <property type="entry name" value="Glutathione_synthase_N_euk"/>
</dbReference>
<evidence type="ECO:0000256" key="9">
    <source>
        <dbReference type="ARBA" id="ARBA00022840"/>
    </source>
</evidence>
<dbReference type="InterPro" id="IPR014709">
    <property type="entry name" value="Glutathione_synthase_C_euk"/>
</dbReference>
<keyword evidence="5" id="KW-0436">Ligase</keyword>
<feature type="domain" description="Glutathione synthase substrate-binding" evidence="11">
    <location>
        <begin position="182"/>
        <end position="288"/>
    </location>
</feature>
<proteinExistence type="inferred from homology"/>
<comment type="similarity">
    <text evidence="3">Belongs to the eukaryotic GSH synthase family.</text>
</comment>
<evidence type="ECO:0000256" key="2">
    <source>
        <dbReference type="ARBA" id="ARBA00004965"/>
    </source>
</evidence>
<evidence type="ECO:0000313" key="12">
    <source>
        <dbReference type="EMBL" id="ESU38036.1"/>
    </source>
</evidence>
<dbReference type="Gene3D" id="3.30.1490.50">
    <property type="match status" value="1"/>
</dbReference>
<dbReference type="Pfam" id="PF03917">
    <property type="entry name" value="GSH_synth_ATP"/>
    <property type="match status" value="1"/>
</dbReference>
<dbReference type="InterPro" id="IPR004887">
    <property type="entry name" value="GSH_synth_subst-bd"/>
</dbReference>
<dbReference type="VEuPathDB" id="GiardiaDB:GL50581_4030"/>
<evidence type="ECO:0000259" key="11">
    <source>
        <dbReference type="Pfam" id="PF03199"/>
    </source>
</evidence>
<dbReference type="VEuPathDB" id="GiardiaDB:GL50803_0015429"/>
<evidence type="ECO:0000256" key="3">
    <source>
        <dbReference type="ARBA" id="ARBA00010385"/>
    </source>
</evidence>
<dbReference type="Gene3D" id="3.30.1490.80">
    <property type="match status" value="1"/>
</dbReference>
<dbReference type="InterPro" id="IPR005615">
    <property type="entry name" value="Glutathione_synthase"/>
</dbReference>
<dbReference type="Proteomes" id="UP000018320">
    <property type="component" value="Unassembled WGS sequence"/>
</dbReference>
<evidence type="ECO:0000256" key="1">
    <source>
        <dbReference type="ARBA" id="ARBA00001946"/>
    </source>
</evidence>
<dbReference type="UniPathway" id="UPA00142">
    <property type="reaction ID" value="UER00210"/>
</dbReference>
<comment type="pathway">
    <text evidence="2">Sulfur metabolism; glutathione biosynthesis; glutathione from L-cysteine and L-glutamate: step 2/2.</text>
</comment>
<comment type="cofactor">
    <cofactor evidence="1">
        <name>Mg(2+)</name>
        <dbReference type="ChEBI" id="CHEBI:18420"/>
    </cofactor>
</comment>
<keyword evidence="8" id="KW-0547">Nucleotide-binding</keyword>
<gene>
    <name evidence="12" type="ORF">DHA2_150395</name>
</gene>
<sequence length="455" mass="48844">VDMDSKTNASIQLRQRAIEAGIAFVSSNDSIVMVPIASEPYVMSRSACDEIMAKTELLGRFIADAALDSALVEEVANKCLSDKVCKVLWRIVSEKKTVLGQDYAAVLRASTAIIQRTDFYMVNRSPRLIEMNTVSVGLLSMSARLADIQASCGHSGIAQSNLASLYSSLARIAVEGDTTPSVWLMVVSEEEPLLNDQLAISQGYNSYCKAHGIPSTMVQSTCAELAGAVHAQEGRLVYLHKGTCLRIAGAYWRTGYSREHCIPSYERLRILLETHSLVSIPTAEAQLVGMKIVQNMLPTLAAISKYAYLGGITSTLSKILDSPQAISAWLASSPDTSTMVLKSIAEGGGNCVFGDDIPAAWDALLRTDSAAASTHFLMERLVPDSQDAVQFIYSSEIVNVARADAEIGVYSFCQPSEVGTAPICHLGFLVRMKRAGTGEGGILCGQGVLACLKVQ</sequence>
<dbReference type="SUPFAM" id="SSF56059">
    <property type="entry name" value="Glutathione synthetase ATP-binding domain-like"/>
    <property type="match status" value="1"/>
</dbReference>
<name>V6TGZ2_GIAIN</name>
<evidence type="ECO:0000256" key="6">
    <source>
        <dbReference type="ARBA" id="ARBA00022684"/>
    </source>
</evidence>